<sequence length="139" mass="15241">MYTNSYIEKAHLDYEKQFPQVSQHVSLATEKIMGSSLPGFRCFLGIIDHQPTSSPRYLTLVDVVVGALASLEELLLTSIDACNNTSPLEYAYSKPLAGEEQRTLVDHIVLAAAAALLAAATGHLVDEIHCDWKRVVNDV</sequence>
<dbReference type="EMBL" id="ABSU01000018">
    <property type="protein sequence ID" value="EFE32005.1"/>
    <property type="molecule type" value="Genomic_DNA"/>
</dbReference>
<dbReference type="AlphaFoldDB" id="D4AYI9"/>
<protein>
    <submittedName>
        <fullName evidence="1">Uncharacterized protein</fullName>
    </submittedName>
</protein>
<gene>
    <name evidence="1" type="ORF">ARB_01258</name>
</gene>
<evidence type="ECO:0000313" key="2">
    <source>
        <dbReference type="Proteomes" id="UP000008866"/>
    </source>
</evidence>
<dbReference type="Proteomes" id="UP000008866">
    <property type="component" value="Unassembled WGS sequence"/>
</dbReference>
<reference evidence="2" key="1">
    <citation type="journal article" date="2011" name="Genome Biol.">
        <title>Comparative and functional genomics provide insights into the pathogenicity of dermatophytic fungi.</title>
        <authorList>
            <person name="Burmester A."/>
            <person name="Shelest E."/>
            <person name="Gloeckner G."/>
            <person name="Heddergott C."/>
            <person name="Schindler S."/>
            <person name="Staib P."/>
            <person name="Heidel A."/>
            <person name="Felder M."/>
            <person name="Petzold A."/>
            <person name="Szafranski K."/>
            <person name="Feuermann M."/>
            <person name="Pedruzzi I."/>
            <person name="Priebe S."/>
            <person name="Groth M."/>
            <person name="Winkler R."/>
            <person name="Li W."/>
            <person name="Kniemeyer O."/>
            <person name="Schroeckh V."/>
            <person name="Hertweck C."/>
            <person name="Hube B."/>
            <person name="White T.C."/>
            <person name="Platzer M."/>
            <person name="Guthke R."/>
            <person name="Heitman J."/>
            <person name="Woestemeyer J."/>
            <person name="Zipfel P.F."/>
            <person name="Monod M."/>
            <person name="Brakhage A.A."/>
        </authorList>
    </citation>
    <scope>NUCLEOTIDE SEQUENCE [LARGE SCALE GENOMIC DNA]</scope>
    <source>
        <strain evidence="2">ATCC MYA-4681 / CBS 112371</strain>
    </source>
</reference>
<dbReference type="KEGG" id="abe:ARB_01258"/>
<keyword evidence="2" id="KW-1185">Reference proteome</keyword>
<name>D4AYI9_ARTBC</name>
<evidence type="ECO:0000313" key="1">
    <source>
        <dbReference type="EMBL" id="EFE32005.1"/>
    </source>
</evidence>
<dbReference type="RefSeq" id="XP_003012645.1">
    <property type="nucleotide sequence ID" value="XM_003012599.1"/>
</dbReference>
<proteinExistence type="predicted"/>
<accession>D4AYI9</accession>
<comment type="caution">
    <text evidence="1">The sequence shown here is derived from an EMBL/GenBank/DDBJ whole genome shotgun (WGS) entry which is preliminary data.</text>
</comment>
<dbReference type="HOGENOM" id="CLU_1844610_0_0_1"/>
<organism evidence="1 2">
    <name type="scientific">Arthroderma benhamiae (strain ATCC MYA-4681 / CBS 112371)</name>
    <name type="common">Trichophyton mentagrophytes</name>
    <dbReference type="NCBI Taxonomy" id="663331"/>
    <lineage>
        <taxon>Eukaryota</taxon>
        <taxon>Fungi</taxon>
        <taxon>Dikarya</taxon>
        <taxon>Ascomycota</taxon>
        <taxon>Pezizomycotina</taxon>
        <taxon>Eurotiomycetes</taxon>
        <taxon>Eurotiomycetidae</taxon>
        <taxon>Onygenales</taxon>
        <taxon>Arthrodermataceae</taxon>
        <taxon>Trichophyton</taxon>
    </lineage>
</organism>
<dbReference type="GeneID" id="9522722"/>